<evidence type="ECO:0000313" key="2">
    <source>
        <dbReference type="Proteomes" id="UP000614200"/>
    </source>
</evidence>
<dbReference type="RefSeq" id="WP_194700468.1">
    <property type="nucleotide sequence ID" value="NZ_JADKNH010000002.1"/>
</dbReference>
<gene>
    <name evidence="1" type="ORF">ISU02_03835</name>
</gene>
<comment type="caution">
    <text evidence="1">The sequence shown here is derived from an EMBL/GenBank/DDBJ whole genome shotgun (WGS) entry which is preliminary data.</text>
</comment>
<reference evidence="1 2" key="1">
    <citation type="submission" date="2020-11" db="EMBL/GenBank/DDBJ databases">
        <title>Fusibacter basophilias sp. nov.</title>
        <authorList>
            <person name="Qiu D."/>
        </authorList>
    </citation>
    <scope>NUCLEOTIDE SEQUENCE [LARGE SCALE GENOMIC DNA]</scope>
    <source>
        <strain evidence="1 2">Q10-2</strain>
    </source>
</reference>
<sequence length="155" mass="17803">MEKTVLASQDVAHDGFVVFYEDRLIAVKITDGFVKDTNRSLKKKFKAENPGFLANLMYTDDMEYWEAFPNSFLNMEPAEIQERFPDITLIKYVDIDKFKLSGSYSTYDEGVQINCPGTLLIKGNGEKITIDHNYKDNDPIYKKVAALKAQWIETL</sequence>
<proteinExistence type="predicted"/>
<dbReference type="Proteomes" id="UP000614200">
    <property type="component" value="Unassembled WGS sequence"/>
</dbReference>
<protein>
    <submittedName>
        <fullName evidence="1">Uncharacterized protein</fullName>
    </submittedName>
</protein>
<dbReference type="EMBL" id="JADKNH010000002">
    <property type="protein sequence ID" value="MBF4692228.1"/>
    <property type="molecule type" value="Genomic_DNA"/>
</dbReference>
<name>A0ABR9ZP34_9FIRM</name>
<evidence type="ECO:0000313" key="1">
    <source>
        <dbReference type="EMBL" id="MBF4692228.1"/>
    </source>
</evidence>
<keyword evidence="2" id="KW-1185">Reference proteome</keyword>
<accession>A0ABR9ZP34</accession>
<organism evidence="1 2">
    <name type="scientific">Fusibacter ferrireducens</name>
    <dbReference type="NCBI Taxonomy" id="2785058"/>
    <lineage>
        <taxon>Bacteria</taxon>
        <taxon>Bacillati</taxon>
        <taxon>Bacillota</taxon>
        <taxon>Clostridia</taxon>
        <taxon>Eubacteriales</taxon>
        <taxon>Eubacteriales Family XII. Incertae Sedis</taxon>
        <taxon>Fusibacter</taxon>
    </lineage>
</organism>